<comment type="catalytic activity">
    <reaction evidence="3">
        <text>2 GTP = 3',3'-c-di-GMP + 2 diphosphate</text>
        <dbReference type="Rhea" id="RHEA:24898"/>
        <dbReference type="ChEBI" id="CHEBI:33019"/>
        <dbReference type="ChEBI" id="CHEBI:37565"/>
        <dbReference type="ChEBI" id="CHEBI:58805"/>
        <dbReference type="EC" id="2.7.7.65"/>
    </reaction>
</comment>
<feature type="domain" description="GGDEF" evidence="5">
    <location>
        <begin position="484"/>
        <end position="615"/>
    </location>
</feature>
<dbReference type="InterPro" id="IPR050469">
    <property type="entry name" value="Diguanylate_Cyclase"/>
</dbReference>
<keyword evidence="4" id="KW-1133">Transmembrane helix</keyword>
<dbReference type="GO" id="GO:1902201">
    <property type="term" value="P:negative regulation of bacterial-type flagellum-dependent cell motility"/>
    <property type="evidence" value="ECO:0007669"/>
    <property type="project" value="TreeGrafter"/>
</dbReference>
<evidence type="ECO:0000313" key="7">
    <source>
        <dbReference type="Proteomes" id="UP000605253"/>
    </source>
</evidence>
<dbReference type="CDD" id="cd01949">
    <property type="entry name" value="GGDEF"/>
    <property type="match status" value="1"/>
</dbReference>
<evidence type="ECO:0000256" key="3">
    <source>
        <dbReference type="ARBA" id="ARBA00034247"/>
    </source>
</evidence>
<dbReference type="GO" id="GO:0005886">
    <property type="term" value="C:plasma membrane"/>
    <property type="evidence" value="ECO:0007669"/>
    <property type="project" value="TreeGrafter"/>
</dbReference>
<dbReference type="EC" id="2.7.7.65" evidence="2"/>
<evidence type="ECO:0000256" key="2">
    <source>
        <dbReference type="ARBA" id="ARBA00012528"/>
    </source>
</evidence>
<dbReference type="Proteomes" id="UP000605253">
    <property type="component" value="Unassembled WGS sequence"/>
</dbReference>
<name>A0A917CH09_9GAMM</name>
<dbReference type="GO" id="GO:0052621">
    <property type="term" value="F:diguanylate cyclase activity"/>
    <property type="evidence" value="ECO:0007669"/>
    <property type="project" value="UniProtKB-EC"/>
</dbReference>
<dbReference type="FunFam" id="3.30.70.270:FF:000001">
    <property type="entry name" value="Diguanylate cyclase domain protein"/>
    <property type="match status" value="1"/>
</dbReference>
<dbReference type="NCBIfam" id="TIGR00254">
    <property type="entry name" value="GGDEF"/>
    <property type="match status" value="1"/>
</dbReference>
<dbReference type="SMART" id="SM00267">
    <property type="entry name" value="GGDEF"/>
    <property type="match status" value="1"/>
</dbReference>
<dbReference type="SUPFAM" id="SSF55073">
    <property type="entry name" value="Nucleotide cyclase"/>
    <property type="match status" value="1"/>
</dbReference>
<comment type="cofactor">
    <cofactor evidence="1">
        <name>Mg(2+)</name>
        <dbReference type="ChEBI" id="CHEBI:18420"/>
    </cofactor>
</comment>
<evidence type="ECO:0000256" key="1">
    <source>
        <dbReference type="ARBA" id="ARBA00001946"/>
    </source>
</evidence>
<dbReference type="InterPro" id="IPR000160">
    <property type="entry name" value="GGDEF_dom"/>
</dbReference>
<dbReference type="Gene3D" id="3.30.70.270">
    <property type="match status" value="1"/>
</dbReference>
<evidence type="ECO:0000259" key="5">
    <source>
        <dbReference type="PROSITE" id="PS50887"/>
    </source>
</evidence>
<keyword evidence="7" id="KW-1185">Reference proteome</keyword>
<accession>A0A917CH09</accession>
<dbReference type="PANTHER" id="PTHR45138:SF9">
    <property type="entry name" value="DIGUANYLATE CYCLASE DGCM-RELATED"/>
    <property type="match status" value="1"/>
</dbReference>
<dbReference type="AlphaFoldDB" id="A0A917CH09"/>
<keyword evidence="4" id="KW-0812">Transmembrane</keyword>
<dbReference type="InterPro" id="IPR043128">
    <property type="entry name" value="Rev_trsase/Diguanyl_cyclase"/>
</dbReference>
<dbReference type="GO" id="GO:0043709">
    <property type="term" value="P:cell adhesion involved in single-species biofilm formation"/>
    <property type="evidence" value="ECO:0007669"/>
    <property type="project" value="TreeGrafter"/>
</dbReference>
<evidence type="ECO:0000256" key="4">
    <source>
        <dbReference type="SAM" id="Phobius"/>
    </source>
</evidence>
<dbReference type="PANTHER" id="PTHR45138">
    <property type="entry name" value="REGULATORY COMPONENTS OF SENSORY TRANSDUCTION SYSTEM"/>
    <property type="match status" value="1"/>
</dbReference>
<feature type="transmembrane region" description="Helical" evidence="4">
    <location>
        <begin position="414"/>
        <end position="433"/>
    </location>
</feature>
<keyword evidence="4" id="KW-0472">Membrane</keyword>
<dbReference type="EMBL" id="BMEO01000001">
    <property type="protein sequence ID" value="GGF85431.1"/>
    <property type="molecule type" value="Genomic_DNA"/>
</dbReference>
<sequence length="615" mass="71876">MRIQQILQFNVLLATLLFVTSYNVTASEDITLEDTLSLIADSHDIDINRLGPVFESKLDSKLSDIERSNLLRLIINVYFSDGFQDKFIPLAQRLKQHAVQSDNKNDRYIADLFLMAQQLKINFKSQQYYQLILDKKAALQTNPLDVKNLQLDIILLILAPEAFKFSREQILINHLTKIREQNLNTPFEFLIIKALSSSQSQIDNMLFYANKLLRYANEHQLPVNRATIIHNIGYYYHFRRMTKKSRQCADLQLQIAHENNNPEELFFARARMIEQLDQEKNYQGIINLTDKIKSSGYKPPLFWQNFIDYYEAIAHAYTGQLADAENTYKRLYDFLNSPDLKQYALPQYLEAHLAFNQQNHLKAFNTFNDYWWHRYNHVLQSQQQQVDAVRAELQTVVDEKNQNIQLAEYRLVQFKWLTGLLILFGIFIGILILRTKRDARALAASGKKLKALTRIDDQTNMFNRRYLQNRLDHEFEQFLRDNNNNRVLIMIDIDHFKQINDSYGHLAGDFVLNHVAQIINDRVRKSDICGRYGGEEFLILLHNLGTDNALEFAENIRQSIEQHPINYNNNPIHVTVSIGISLVNPAMKSSQDWIQQADSAMYQSKQQGRNKSTVF</sequence>
<gene>
    <name evidence="6" type="ORF">GCM10011365_03040</name>
</gene>
<protein>
    <recommendedName>
        <fullName evidence="2">diguanylate cyclase</fullName>
        <ecNumber evidence="2">2.7.7.65</ecNumber>
    </recommendedName>
</protein>
<organism evidence="6 7">
    <name type="scientific">Marinicella pacifica</name>
    <dbReference type="NCBI Taxonomy" id="1171543"/>
    <lineage>
        <taxon>Bacteria</taxon>
        <taxon>Pseudomonadati</taxon>
        <taxon>Pseudomonadota</taxon>
        <taxon>Gammaproteobacteria</taxon>
        <taxon>Lysobacterales</taxon>
        <taxon>Marinicellaceae</taxon>
        <taxon>Marinicella</taxon>
    </lineage>
</organism>
<reference evidence="6" key="2">
    <citation type="submission" date="2020-09" db="EMBL/GenBank/DDBJ databases">
        <authorList>
            <person name="Sun Q."/>
            <person name="Zhou Y."/>
        </authorList>
    </citation>
    <scope>NUCLEOTIDE SEQUENCE</scope>
    <source>
        <strain evidence="6">CGMCC 1.12181</strain>
    </source>
</reference>
<dbReference type="InterPro" id="IPR029787">
    <property type="entry name" value="Nucleotide_cyclase"/>
</dbReference>
<dbReference type="PROSITE" id="PS50887">
    <property type="entry name" value="GGDEF"/>
    <property type="match status" value="1"/>
</dbReference>
<dbReference type="RefSeq" id="WP_345258752.1">
    <property type="nucleotide sequence ID" value="NZ_BAABJF010000011.1"/>
</dbReference>
<comment type="caution">
    <text evidence="6">The sequence shown here is derived from an EMBL/GenBank/DDBJ whole genome shotgun (WGS) entry which is preliminary data.</text>
</comment>
<proteinExistence type="predicted"/>
<evidence type="ECO:0000313" key="6">
    <source>
        <dbReference type="EMBL" id="GGF85431.1"/>
    </source>
</evidence>
<reference evidence="6" key="1">
    <citation type="journal article" date="2014" name="Int. J. Syst. Evol. Microbiol.">
        <title>Complete genome sequence of Corynebacterium casei LMG S-19264T (=DSM 44701T), isolated from a smear-ripened cheese.</title>
        <authorList>
            <consortium name="US DOE Joint Genome Institute (JGI-PGF)"/>
            <person name="Walter F."/>
            <person name="Albersmeier A."/>
            <person name="Kalinowski J."/>
            <person name="Ruckert C."/>
        </authorList>
    </citation>
    <scope>NUCLEOTIDE SEQUENCE</scope>
    <source>
        <strain evidence="6">CGMCC 1.12181</strain>
    </source>
</reference>
<dbReference type="Pfam" id="PF00990">
    <property type="entry name" value="GGDEF"/>
    <property type="match status" value="1"/>
</dbReference>